<dbReference type="GO" id="GO:0008270">
    <property type="term" value="F:zinc ion binding"/>
    <property type="evidence" value="ECO:0007669"/>
    <property type="project" value="UniProtKB-KW"/>
</dbReference>
<proteinExistence type="evidence at transcript level"/>
<dbReference type="InterPro" id="IPR059102">
    <property type="entry name" value="PHD_PHF7/G2E3-like"/>
</dbReference>
<protein>
    <submittedName>
        <fullName evidence="6">(Mediterranean fruit fly) hypothetical protein</fullName>
    </submittedName>
    <submittedName>
        <fullName evidence="7">PHD finger protein 7</fullName>
    </submittedName>
</protein>
<accession>W8CC94</accession>
<dbReference type="InterPro" id="IPR034732">
    <property type="entry name" value="EPHD"/>
</dbReference>
<reference evidence="6" key="3">
    <citation type="submission" date="2020-11" db="EMBL/GenBank/DDBJ databases">
        <authorList>
            <person name="Whitehead M."/>
        </authorList>
    </citation>
    <scope>NUCLEOTIDE SEQUENCE</scope>
    <source>
        <strain evidence="6">EGII</strain>
    </source>
</reference>
<keyword evidence="1" id="KW-0479">Metal-binding</keyword>
<evidence type="ECO:0000313" key="6">
    <source>
        <dbReference type="EMBL" id="CAD6993463.1"/>
    </source>
</evidence>
<feature type="domain" description="PHD-type" evidence="5">
    <location>
        <begin position="6"/>
        <end position="122"/>
    </location>
</feature>
<evidence type="ECO:0000313" key="7">
    <source>
        <dbReference type="EMBL" id="JAC02465.1"/>
    </source>
</evidence>
<dbReference type="Pfam" id="PF13771">
    <property type="entry name" value="zf-HC5HC2H"/>
    <property type="match status" value="1"/>
</dbReference>
<dbReference type="EMBL" id="CAJHJT010000001">
    <property type="protein sequence ID" value="CAD6993463.1"/>
    <property type="molecule type" value="Genomic_DNA"/>
</dbReference>
<dbReference type="Gene3D" id="3.30.40.10">
    <property type="entry name" value="Zinc/RING finger domain, C3HC4 (zinc finger)"/>
    <property type="match status" value="2"/>
</dbReference>
<dbReference type="InterPro" id="IPR011011">
    <property type="entry name" value="Znf_FYVE_PHD"/>
</dbReference>
<reference evidence="7" key="2">
    <citation type="journal article" date="2014" name="BMC Genomics">
        <title>A genomic perspective to assessing quality of mass-reared SIT flies used in Mediterranean fruit fly (Ceratitis capitata) eradication in California.</title>
        <authorList>
            <person name="Calla B."/>
            <person name="Hall B."/>
            <person name="Hou S."/>
            <person name="Geib S.M."/>
        </authorList>
    </citation>
    <scope>NUCLEOTIDE SEQUENCE</scope>
</reference>
<gene>
    <name evidence="7" type="primary">PHF7</name>
    <name evidence="6" type="ORF">CCAP1982_LOCUS2276</name>
</gene>
<keyword evidence="2" id="KW-0863">Zinc-finger</keyword>
<dbReference type="KEGG" id="ccat:101450854"/>
<dbReference type="PROSITE" id="PS51805">
    <property type="entry name" value="EPHD"/>
    <property type="match status" value="1"/>
</dbReference>
<evidence type="ECO:0000256" key="3">
    <source>
        <dbReference type="ARBA" id="ARBA00022833"/>
    </source>
</evidence>
<dbReference type="AlphaFoldDB" id="W8CC94"/>
<sequence>MSNEDYKTCDICKDKTNCNFDELLFGDWQHSRGITVHYYCLLLSTNLPQKGKDFSGINGFLLRDIRKEINAASKRTCCYCARSNASIQCFKCHDYFHLCCGRSNRCLFTFTGDFRSYCDDCVPRQDLRPGGLKKRPSSFERCSICRDQMGLYDEVIFVFGKCCNKGYAHNVCVQKYALAAGYYLRCLWCRSKDFRDTVPLHGVFVPDRDACWEMQKGTYTDLHRGHSTCDMDVCLCPKGRDYNTGKWSVILCSLCGSVGAHNPKCLLGNENAKELVTTFKCATCARTESRVTNLPENETNTDNADDVITKSIYMRKKHTNAEEKTSKSFIATFSEDEDSQLSGESFITVIPQKTPDINSSIKACSAEKRSVEEVMASGTTSKQSVPPSSDCNNSTGKIETVVLSESEDLDEDTSKCKDMSSLQHQLLTTCPEENIANSAASKAQELLLYMNDEETQVFELNSSYIPQENTQPRASLTQEPIIPYTQEDTTQSFHDGIRRVEETQTQLVVAENITEASSTTMEQYFGPTQELTCAQIANSPDDINQSPVVSSSSQVEDQWASFEVYEYDEAEGKCVGSAIVRINLIDERFSGMSLNEIEMNSAKLLSAGDVVERSEGVGLFAKIDEIIAEYTN</sequence>
<dbReference type="Pfam" id="PF26054">
    <property type="entry name" value="PHD_G2E3"/>
    <property type="match status" value="1"/>
</dbReference>
<feature type="region of interest" description="Disordered" evidence="4">
    <location>
        <begin position="375"/>
        <end position="395"/>
    </location>
</feature>
<dbReference type="EMBL" id="GAMC01004091">
    <property type="protein sequence ID" value="JAC02465.1"/>
    <property type="molecule type" value="mRNA"/>
</dbReference>
<dbReference type="SUPFAM" id="SSF57903">
    <property type="entry name" value="FYVE/PHD zinc finger"/>
    <property type="match status" value="1"/>
</dbReference>
<evidence type="ECO:0000259" key="5">
    <source>
        <dbReference type="PROSITE" id="PS51805"/>
    </source>
</evidence>
<dbReference type="InterPro" id="IPR051188">
    <property type="entry name" value="PHD-type_Zinc_Finger"/>
</dbReference>
<dbReference type="InterPro" id="IPR013083">
    <property type="entry name" value="Znf_RING/FYVE/PHD"/>
</dbReference>
<evidence type="ECO:0000256" key="4">
    <source>
        <dbReference type="SAM" id="MobiDB-lite"/>
    </source>
</evidence>
<dbReference type="Proteomes" id="UP000606786">
    <property type="component" value="Unassembled WGS sequence"/>
</dbReference>
<name>W8CC94_CERCA</name>
<feature type="compositionally biased region" description="Polar residues" evidence="4">
    <location>
        <begin position="377"/>
        <end position="395"/>
    </location>
</feature>
<dbReference type="OrthoDB" id="512616at2759"/>
<dbReference type="PANTHER" id="PTHR12420:SF42">
    <property type="entry name" value="G2_M PHASE-SPECIFIC E3 UBIQUITIN-PROTEIN LIGASE"/>
    <property type="match status" value="1"/>
</dbReference>
<reference evidence="7" key="1">
    <citation type="submission" date="2013-07" db="EMBL/GenBank/DDBJ databases">
        <authorList>
            <person name="Geib S."/>
        </authorList>
    </citation>
    <scope>NUCLEOTIDE SEQUENCE</scope>
</reference>
<dbReference type="PANTHER" id="PTHR12420">
    <property type="entry name" value="PHD FINGER PROTEIN"/>
    <property type="match status" value="1"/>
</dbReference>
<dbReference type="GO" id="GO:0005634">
    <property type="term" value="C:nucleus"/>
    <property type="evidence" value="ECO:0007669"/>
    <property type="project" value="TreeGrafter"/>
</dbReference>
<keyword evidence="3" id="KW-0862">Zinc</keyword>
<evidence type="ECO:0000313" key="8">
    <source>
        <dbReference type="Proteomes" id="UP000606786"/>
    </source>
</evidence>
<dbReference type="GeneID" id="101450854"/>
<keyword evidence="8" id="KW-1185">Reference proteome</keyword>
<organism evidence="7">
    <name type="scientific">Ceratitis capitata</name>
    <name type="common">Mediterranean fruit fly</name>
    <name type="synonym">Tephritis capitata</name>
    <dbReference type="NCBI Taxonomy" id="7213"/>
    <lineage>
        <taxon>Eukaryota</taxon>
        <taxon>Metazoa</taxon>
        <taxon>Ecdysozoa</taxon>
        <taxon>Arthropoda</taxon>
        <taxon>Hexapoda</taxon>
        <taxon>Insecta</taxon>
        <taxon>Pterygota</taxon>
        <taxon>Neoptera</taxon>
        <taxon>Endopterygota</taxon>
        <taxon>Diptera</taxon>
        <taxon>Brachycera</taxon>
        <taxon>Muscomorpha</taxon>
        <taxon>Tephritoidea</taxon>
        <taxon>Tephritidae</taxon>
        <taxon>Ceratitis</taxon>
        <taxon>Ceratitis</taxon>
    </lineage>
</organism>
<evidence type="ECO:0000256" key="2">
    <source>
        <dbReference type="ARBA" id="ARBA00022771"/>
    </source>
</evidence>
<evidence type="ECO:0000256" key="1">
    <source>
        <dbReference type="ARBA" id="ARBA00022723"/>
    </source>
</evidence>